<accession>A0A6C0DN99</accession>
<dbReference type="EMBL" id="MN739644">
    <property type="protein sequence ID" value="QHT17774.1"/>
    <property type="molecule type" value="Genomic_DNA"/>
</dbReference>
<sequence>MSVDIFKDFINSSDFNNVIYNEYDFAEIEKNNNTRIMKRTNYKLNKLRNIDFPFILFKLVEDLMDKINLELIVRETYTYNNLNFYCNIKSELDNYKFIEDIYYNVNLKCDNNVLSIETSIEKKYDENKLNEIDKLFLNVLLFFIENNYTSYVKHEIFKKKLEKINLRSFVLNIT</sequence>
<dbReference type="AlphaFoldDB" id="A0A6C0DN99"/>
<evidence type="ECO:0000313" key="1">
    <source>
        <dbReference type="EMBL" id="QHT17774.1"/>
    </source>
</evidence>
<reference evidence="1" key="1">
    <citation type="journal article" date="2020" name="Nature">
        <title>Giant virus diversity and host interactions through global metagenomics.</title>
        <authorList>
            <person name="Schulz F."/>
            <person name="Roux S."/>
            <person name="Paez-Espino D."/>
            <person name="Jungbluth S."/>
            <person name="Walsh D.A."/>
            <person name="Denef V.J."/>
            <person name="McMahon K.D."/>
            <person name="Konstantinidis K.T."/>
            <person name="Eloe-Fadrosh E.A."/>
            <person name="Kyrpides N.C."/>
            <person name="Woyke T."/>
        </authorList>
    </citation>
    <scope>NUCLEOTIDE SEQUENCE</scope>
    <source>
        <strain evidence="1">GVMAG-M-3300023174-30</strain>
    </source>
</reference>
<organism evidence="1">
    <name type="scientific">viral metagenome</name>
    <dbReference type="NCBI Taxonomy" id="1070528"/>
    <lineage>
        <taxon>unclassified sequences</taxon>
        <taxon>metagenomes</taxon>
        <taxon>organismal metagenomes</taxon>
    </lineage>
</organism>
<protein>
    <submittedName>
        <fullName evidence="1">Uncharacterized protein</fullName>
    </submittedName>
</protein>
<proteinExistence type="predicted"/>
<name>A0A6C0DN99_9ZZZZ</name>